<dbReference type="Pfam" id="PF02990">
    <property type="entry name" value="EMP70"/>
    <property type="match status" value="2"/>
</dbReference>
<proteinExistence type="inferred from homology"/>
<dbReference type="GO" id="GO:0005794">
    <property type="term" value="C:Golgi apparatus"/>
    <property type="evidence" value="ECO:0007669"/>
    <property type="project" value="UniProtKB-SubCell"/>
</dbReference>
<evidence type="ECO:0000256" key="5">
    <source>
        <dbReference type="ARBA" id="ARBA00022729"/>
    </source>
</evidence>
<comment type="subcellular location">
    <subcellularLocation>
        <location evidence="2">Golgi apparatus</location>
    </subcellularLocation>
    <subcellularLocation>
        <location evidence="1">Membrane</location>
        <topology evidence="1">Multi-pass membrane protein</topology>
    </subcellularLocation>
</comment>
<evidence type="ECO:0000256" key="6">
    <source>
        <dbReference type="ARBA" id="ARBA00022989"/>
    </source>
</evidence>
<evidence type="ECO:0000313" key="10">
    <source>
        <dbReference type="EMBL" id="KAK7807422.1"/>
    </source>
</evidence>
<evidence type="ECO:0000256" key="3">
    <source>
        <dbReference type="ARBA" id="ARBA00005227"/>
    </source>
</evidence>
<dbReference type="Proteomes" id="UP001488838">
    <property type="component" value="Unassembled WGS sequence"/>
</dbReference>
<keyword evidence="5 9" id="KW-0732">Signal</keyword>
<keyword evidence="11" id="KW-1185">Reference proteome</keyword>
<organism evidence="10 11">
    <name type="scientific">Myodes glareolus</name>
    <name type="common">Bank vole</name>
    <name type="synonym">Clethrionomys glareolus</name>
    <dbReference type="NCBI Taxonomy" id="447135"/>
    <lineage>
        <taxon>Eukaryota</taxon>
        <taxon>Metazoa</taxon>
        <taxon>Chordata</taxon>
        <taxon>Craniata</taxon>
        <taxon>Vertebrata</taxon>
        <taxon>Euteleostomi</taxon>
        <taxon>Mammalia</taxon>
        <taxon>Eutheria</taxon>
        <taxon>Euarchontoglires</taxon>
        <taxon>Glires</taxon>
        <taxon>Rodentia</taxon>
        <taxon>Myomorpha</taxon>
        <taxon>Muroidea</taxon>
        <taxon>Cricetidae</taxon>
        <taxon>Arvicolinae</taxon>
        <taxon>Myodes</taxon>
    </lineage>
</organism>
<keyword evidence="4 9" id="KW-0812">Transmembrane</keyword>
<reference evidence="10 11" key="1">
    <citation type="journal article" date="2023" name="bioRxiv">
        <title>Conserved and derived expression patterns and positive selection on dental genes reveal complex evolutionary context of ever-growing rodent molars.</title>
        <authorList>
            <person name="Calamari Z.T."/>
            <person name="Song A."/>
            <person name="Cohen E."/>
            <person name="Akter M."/>
            <person name="Roy R.D."/>
            <person name="Hallikas O."/>
            <person name="Christensen M.M."/>
            <person name="Li P."/>
            <person name="Marangoni P."/>
            <person name="Jernvall J."/>
            <person name="Klein O.D."/>
        </authorList>
    </citation>
    <scope>NUCLEOTIDE SEQUENCE [LARGE SCALE GENOMIC DNA]</scope>
    <source>
        <strain evidence="10">V071</strain>
    </source>
</reference>
<evidence type="ECO:0000256" key="7">
    <source>
        <dbReference type="ARBA" id="ARBA00023034"/>
    </source>
</evidence>
<feature type="transmembrane region" description="Helical" evidence="9">
    <location>
        <begin position="531"/>
        <end position="552"/>
    </location>
</feature>
<name>A0AAW0HZ37_MYOGA</name>
<dbReference type="AlphaFoldDB" id="A0AAW0HZ37"/>
<dbReference type="PANTHER" id="PTHR10766">
    <property type="entry name" value="TRANSMEMBRANE 9 SUPERFAMILY PROTEIN"/>
    <property type="match status" value="1"/>
</dbReference>
<evidence type="ECO:0000256" key="1">
    <source>
        <dbReference type="ARBA" id="ARBA00004141"/>
    </source>
</evidence>
<feature type="chain" id="PRO_5043109368" description="Transmembrane 9 superfamily member" evidence="9">
    <location>
        <begin position="21"/>
        <end position="694"/>
    </location>
</feature>
<evidence type="ECO:0000256" key="8">
    <source>
        <dbReference type="ARBA" id="ARBA00023136"/>
    </source>
</evidence>
<dbReference type="EMBL" id="JBBHLL010000272">
    <property type="protein sequence ID" value="KAK7807422.1"/>
    <property type="molecule type" value="Genomic_DNA"/>
</dbReference>
<evidence type="ECO:0000313" key="11">
    <source>
        <dbReference type="Proteomes" id="UP001488838"/>
    </source>
</evidence>
<comment type="caution">
    <text evidence="9">Lacks conserved residue(s) required for the propagation of feature annotation.</text>
</comment>
<comment type="caution">
    <text evidence="10">The sequence shown here is derived from an EMBL/GenBank/DDBJ whole genome shotgun (WGS) entry which is preliminary data.</text>
</comment>
<evidence type="ECO:0000256" key="2">
    <source>
        <dbReference type="ARBA" id="ARBA00004555"/>
    </source>
</evidence>
<accession>A0AAW0HZ37</accession>
<feature type="signal peptide" evidence="9">
    <location>
        <begin position="1"/>
        <end position="20"/>
    </location>
</feature>
<feature type="transmembrane region" description="Helical" evidence="9">
    <location>
        <begin position="582"/>
        <end position="605"/>
    </location>
</feature>
<feature type="transmembrane region" description="Helical" evidence="9">
    <location>
        <begin position="660"/>
        <end position="684"/>
    </location>
</feature>
<comment type="similarity">
    <text evidence="3 9">Belongs to the nonaspanin (TM9SF) (TC 9.A.2) family.</text>
</comment>
<evidence type="ECO:0000256" key="4">
    <source>
        <dbReference type="ARBA" id="ARBA00022692"/>
    </source>
</evidence>
<feature type="transmembrane region" description="Helical" evidence="9">
    <location>
        <begin position="278"/>
        <end position="300"/>
    </location>
</feature>
<dbReference type="InterPro" id="IPR004240">
    <property type="entry name" value="EMP70"/>
</dbReference>
<keyword evidence="6 9" id="KW-1133">Transmembrane helix</keyword>
<feature type="transmembrane region" description="Helical" evidence="9">
    <location>
        <begin position="362"/>
        <end position="386"/>
    </location>
</feature>
<sequence length="694" mass="80114">MEVWWPRFLLLLCLTCKTNTFYVPGVAPINFHQNDPVEIKAVKLTSSRTQLPYEYYSLPFCQPKKITYKAENLGEVLRGDRIVNTPFQVLMNSEKKCEVLCSQSSKPVTLTVEQSRLVAERITEDYYVHLIADNLPVATRLELYSNNRDSDDKKKEKDVQFEHGYRLGFTDVNKIYLHNHLSFILYYHREDMEEDQEHTYRVVRFEVIPQSIRLEDLKTDEKSSCILPEGTNSSPQEIDPTKENQLYFTYSVHWEESDIKWASRWDTYLTMSDVQIHWFSIINSVVVVFFLSGILSMIIIRTLRKDIANYNKEDDIVRGLGSGGMDWKREDELTEDTMEESGWKLVHGDVFRPPQYPMILSSLLGSGIQLFCMILIVIFVAMLGMLSPSSRGALMTTACFLFMFMGRTHVVFFPFGPFTAPWSSQFPLPPWMMSSWDAEVPSSLEAHTAPSTLCSPHRKFLASRDSGQEPWGGKVCWTFPTTVALLRMWLLLPWSPELPISTTTTCMASVLGVRAYGGLTALCPQVPFPTMVALLCMWFGISLPLVYLGYYFGFRKQPYDNPVRTNQIPRQIPEQRWYMNRFVGILMAGILPFGAMFIELFFIFSAIWENQFYYLFGFLFLVFIILVVSCSQISIVMVYFQLCAELDIVEFIPSLLYFGYTALMVLSFWLLTGTIGFYAAYMFVRKIYAAVKID</sequence>
<evidence type="ECO:0000256" key="9">
    <source>
        <dbReference type="RuleBase" id="RU363079"/>
    </source>
</evidence>
<feature type="transmembrane region" description="Helical" evidence="9">
    <location>
        <begin position="392"/>
        <end position="415"/>
    </location>
</feature>
<dbReference type="PANTHER" id="PTHR10766:SF55">
    <property type="entry name" value="TRANSMEMBRANE 9 SUPERFAMILY MEMBER 4"/>
    <property type="match status" value="1"/>
</dbReference>
<gene>
    <name evidence="10" type="ORF">U0070_025054</name>
</gene>
<keyword evidence="7" id="KW-0333">Golgi apparatus</keyword>
<dbReference type="GO" id="GO:0072657">
    <property type="term" value="P:protein localization to membrane"/>
    <property type="evidence" value="ECO:0007669"/>
    <property type="project" value="TreeGrafter"/>
</dbReference>
<dbReference type="GO" id="GO:0016020">
    <property type="term" value="C:membrane"/>
    <property type="evidence" value="ECO:0007669"/>
    <property type="project" value="UniProtKB-SubCell"/>
</dbReference>
<feature type="transmembrane region" description="Helical" evidence="9">
    <location>
        <begin position="612"/>
        <end position="640"/>
    </location>
</feature>
<keyword evidence="8 9" id="KW-0472">Membrane</keyword>
<protein>
    <recommendedName>
        <fullName evidence="9">Transmembrane 9 superfamily member</fullName>
    </recommendedName>
</protein>